<dbReference type="Gene3D" id="4.10.365.10">
    <property type="entry name" value="p27"/>
    <property type="match status" value="1"/>
</dbReference>
<dbReference type="PANTHER" id="PTHR46776">
    <property type="entry name" value="CYCLIN-DEPENDENT KINASE INHIBITOR 4-RELATED"/>
    <property type="match status" value="1"/>
</dbReference>
<reference evidence="5 6" key="1">
    <citation type="journal article" date="2022" name="Nat. Plants">
        <title>Genomes of leafy and leafless Platanthera orchids illuminate the evolution of mycoheterotrophy.</title>
        <authorList>
            <person name="Li M.H."/>
            <person name="Liu K.W."/>
            <person name="Li Z."/>
            <person name="Lu H.C."/>
            <person name="Ye Q.L."/>
            <person name="Zhang D."/>
            <person name="Wang J.Y."/>
            <person name="Li Y.F."/>
            <person name="Zhong Z.M."/>
            <person name="Liu X."/>
            <person name="Yu X."/>
            <person name="Liu D.K."/>
            <person name="Tu X.D."/>
            <person name="Liu B."/>
            <person name="Hao Y."/>
            <person name="Liao X.Y."/>
            <person name="Jiang Y.T."/>
            <person name="Sun W.H."/>
            <person name="Chen J."/>
            <person name="Chen Y.Q."/>
            <person name="Ai Y."/>
            <person name="Zhai J.W."/>
            <person name="Wu S.S."/>
            <person name="Zhou Z."/>
            <person name="Hsiao Y.Y."/>
            <person name="Wu W.L."/>
            <person name="Chen Y.Y."/>
            <person name="Lin Y.F."/>
            <person name="Hsu J.L."/>
            <person name="Li C.Y."/>
            <person name="Wang Z.W."/>
            <person name="Zhao X."/>
            <person name="Zhong W.Y."/>
            <person name="Ma X.K."/>
            <person name="Ma L."/>
            <person name="Huang J."/>
            <person name="Chen G.Z."/>
            <person name="Huang M.Z."/>
            <person name="Huang L."/>
            <person name="Peng D.H."/>
            <person name="Luo Y.B."/>
            <person name="Zou S.Q."/>
            <person name="Chen S.P."/>
            <person name="Lan S."/>
            <person name="Tsai W.C."/>
            <person name="Van de Peer Y."/>
            <person name="Liu Z.J."/>
        </authorList>
    </citation>
    <scope>NUCLEOTIDE SEQUENCE [LARGE SCALE GENOMIC DNA]</scope>
    <source>
        <strain evidence="5">Lor288</strain>
    </source>
</reference>
<dbReference type="PIRSF" id="PIRSF017811">
    <property type="entry name" value="CDK_inhib_pln"/>
    <property type="match status" value="1"/>
</dbReference>
<dbReference type="Pfam" id="PF02234">
    <property type="entry name" value="CDI"/>
    <property type="match status" value="1"/>
</dbReference>
<protein>
    <submittedName>
        <fullName evidence="5">Cyclin-dependent kinase inhibitor 4</fullName>
    </submittedName>
</protein>
<sequence>MGKYMRKSKLAGELSVMEVSPQSSIGVRTRARTLALQRLQKPAADNFSSPCYLQLRSRRLEKPSIAVKNTESSPEADAGGAEASFGENVLESEATDRNVREKTPCSLMIRSSEAARTPSSSTRPTALACRVRNARHQSIPNAHEMEEFFAGSERLQQSAFIEKYNFDPVNDCPLAGRYEWVELTS</sequence>
<proteinExistence type="inferred from homology"/>
<evidence type="ECO:0000256" key="2">
    <source>
        <dbReference type="ARBA" id="ARBA00023013"/>
    </source>
</evidence>
<dbReference type="EMBL" id="JBBWWR010000003">
    <property type="protein sequence ID" value="KAK8969417.1"/>
    <property type="molecule type" value="Genomic_DNA"/>
</dbReference>
<feature type="domain" description="Cyclin-dependent kinase inhibitor" evidence="4">
    <location>
        <begin position="139"/>
        <end position="183"/>
    </location>
</feature>
<feature type="region of interest" description="Disordered" evidence="3">
    <location>
        <begin position="64"/>
        <end position="101"/>
    </location>
</feature>
<accession>A0ABR2MYX6</accession>
<keyword evidence="6" id="KW-1185">Reference proteome</keyword>
<dbReference type="InterPro" id="IPR044898">
    <property type="entry name" value="CDI_dom_sf"/>
</dbReference>
<evidence type="ECO:0000313" key="5">
    <source>
        <dbReference type="EMBL" id="KAK8969417.1"/>
    </source>
</evidence>
<comment type="similarity">
    <text evidence="1">Belongs to the CDI family. ICK/KRP subfamily.</text>
</comment>
<dbReference type="GO" id="GO:0004860">
    <property type="term" value="F:protein kinase inhibitor activity"/>
    <property type="evidence" value="ECO:0007669"/>
    <property type="project" value="UniProtKB-KW"/>
</dbReference>
<name>A0ABR2MYX6_9ASPA</name>
<dbReference type="Proteomes" id="UP001412067">
    <property type="component" value="Unassembled WGS sequence"/>
</dbReference>
<evidence type="ECO:0000256" key="1">
    <source>
        <dbReference type="ARBA" id="ARBA00010274"/>
    </source>
</evidence>
<evidence type="ECO:0000259" key="4">
    <source>
        <dbReference type="Pfam" id="PF02234"/>
    </source>
</evidence>
<organism evidence="5 6">
    <name type="scientific">Platanthera guangdongensis</name>
    <dbReference type="NCBI Taxonomy" id="2320717"/>
    <lineage>
        <taxon>Eukaryota</taxon>
        <taxon>Viridiplantae</taxon>
        <taxon>Streptophyta</taxon>
        <taxon>Embryophyta</taxon>
        <taxon>Tracheophyta</taxon>
        <taxon>Spermatophyta</taxon>
        <taxon>Magnoliopsida</taxon>
        <taxon>Liliopsida</taxon>
        <taxon>Asparagales</taxon>
        <taxon>Orchidaceae</taxon>
        <taxon>Orchidoideae</taxon>
        <taxon>Orchideae</taxon>
        <taxon>Orchidinae</taxon>
        <taxon>Platanthera</taxon>
    </lineage>
</organism>
<dbReference type="InterPro" id="IPR044275">
    <property type="entry name" value="KRP"/>
</dbReference>
<keyword evidence="2 5" id="KW-0649">Protein kinase inhibitor</keyword>
<evidence type="ECO:0000256" key="3">
    <source>
        <dbReference type="SAM" id="MobiDB-lite"/>
    </source>
</evidence>
<dbReference type="InterPro" id="IPR003175">
    <property type="entry name" value="CDI_dom"/>
</dbReference>
<comment type="caution">
    <text evidence="5">The sequence shown here is derived from an EMBL/GenBank/DDBJ whole genome shotgun (WGS) entry which is preliminary data.</text>
</comment>
<gene>
    <name evidence="5" type="primary">KRP4</name>
    <name evidence="5" type="ORF">KSP40_PGU017934</name>
</gene>
<evidence type="ECO:0000313" key="6">
    <source>
        <dbReference type="Proteomes" id="UP001412067"/>
    </source>
</evidence>